<feature type="domain" description="BTB" evidence="1">
    <location>
        <begin position="181"/>
        <end position="259"/>
    </location>
</feature>
<dbReference type="PROSITE" id="PS50800">
    <property type="entry name" value="SAP"/>
    <property type="match status" value="1"/>
</dbReference>
<dbReference type="InterPro" id="IPR003034">
    <property type="entry name" value="SAP_dom"/>
</dbReference>
<evidence type="ECO:0000313" key="5">
    <source>
        <dbReference type="Proteomes" id="UP000266841"/>
    </source>
</evidence>
<gene>
    <name evidence="4" type="ORF">THAOC_36123</name>
</gene>
<dbReference type="SMART" id="SM00225">
    <property type="entry name" value="BTB"/>
    <property type="match status" value="1"/>
</dbReference>
<dbReference type="InterPro" id="IPR008974">
    <property type="entry name" value="TRAF-like"/>
</dbReference>
<dbReference type="OrthoDB" id="45051at2759"/>
<dbReference type="AlphaFoldDB" id="K0R0R5"/>
<dbReference type="InterPro" id="IPR002083">
    <property type="entry name" value="MATH/TRAF_dom"/>
</dbReference>
<organism evidence="4 5">
    <name type="scientific">Thalassiosira oceanica</name>
    <name type="common">Marine diatom</name>
    <dbReference type="NCBI Taxonomy" id="159749"/>
    <lineage>
        <taxon>Eukaryota</taxon>
        <taxon>Sar</taxon>
        <taxon>Stramenopiles</taxon>
        <taxon>Ochrophyta</taxon>
        <taxon>Bacillariophyta</taxon>
        <taxon>Coscinodiscophyceae</taxon>
        <taxon>Thalassiosirophycidae</taxon>
        <taxon>Thalassiosirales</taxon>
        <taxon>Thalassiosiraceae</taxon>
        <taxon>Thalassiosira</taxon>
    </lineage>
</organism>
<dbReference type="eggNOG" id="KOG1987">
    <property type="taxonomic scope" value="Eukaryota"/>
</dbReference>
<dbReference type="Gene3D" id="1.25.40.420">
    <property type="match status" value="1"/>
</dbReference>
<dbReference type="Proteomes" id="UP000266841">
    <property type="component" value="Unassembled WGS sequence"/>
</dbReference>
<dbReference type="SUPFAM" id="SSF49599">
    <property type="entry name" value="TRAF domain-like"/>
    <property type="match status" value="1"/>
</dbReference>
<dbReference type="Gene3D" id="2.60.210.10">
    <property type="entry name" value="Apoptosis, Tumor Necrosis Factor Receptor Associated Protein 2, Chain A"/>
    <property type="match status" value="1"/>
</dbReference>
<accession>K0R0R5</accession>
<reference evidence="4 5" key="1">
    <citation type="journal article" date="2012" name="Genome Biol.">
        <title>Genome and low-iron response of an oceanic diatom adapted to chronic iron limitation.</title>
        <authorList>
            <person name="Lommer M."/>
            <person name="Specht M."/>
            <person name="Roy A.S."/>
            <person name="Kraemer L."/>
            <person name="Andreson R."/>
            <person name="Gutowska M.A."/>
            <person name="Wolf J."/>
            <person name="Bergner S.V."/>
            <person name="Schilhabel M.B."/>
            <person name="Klostermeier U.C."/>
            <person name="Beiko R.G."/>
            <person name="Rosenstiel P."/>
            <person name="Hippler M."/>
            <person name="Laroche J."/>
        </authorList>
    </citation>
    <scope>NUCLEOTIDE SEQUENCE [LARGE SCALE GENOMIC DNA]</scope>
    <source>
        <strain evidence="4 5">CCMP1005</strain>
    </source>
</reference>
<dbReference type="CDD" id="cd00121">
    <property type="entry name" value="MATH"/>
    <property type="match status" value="1"/>
</dbReference>
<feature type="domain" description="SAP" evidence="3">
    <location>
        <begin position="363"/>
        <end position="397"/>
    </location>
</feature>
<dbReference type="PROSITE" id="PS50144">
    <property type="entry name" value="MATH"/>
    <property type="match status" value="1"/>
</dbReference>
<dbReference type="Pfam" id="PF00651">
    <property type="entry name" value="BTB"/>
    <property type="match status" value="1"/>
</dbReference>
<dbReference type="OMA" id="RASCDVR"/>
<keyword evidence="5" id="KW-1185">Reference proteome</keyword>
<dbReference type="SUPFAM" id="SSF54695">
    <property type="entry name" value="POZ domain"/>
    <property type="match status" value="1"/>
</dbReference>
<dbReference type="PROSITE" id="PS50097">
    <property type="entry name" value="BTB"/>
    <property type="match status" value="1"/>
</dbReference>
<evidence type="ECO:0008006" key="6">
    <source>
        <dbReference type="Google" id="ProtNLM"/>
    </source>
</evidence>
<name>K0R0R5_THAOC</name>
<dbReference type="CDD" id="cd18186">
    <property type="entry name" value="BTB_POZ_ZBTB_KLHL-like"/>
    <property type="match status" value="1"/>
</dbReference>
<dbReference type="PANTHER" id="PTHR26379:SF187">
    <property type="entry name" value="OS07G0655300 PROTEIN"/>
    <property type="match status" value="1"/>
</dbReference>
<evidence type="ECO:0000259" key="3">
    <source>
        <dbReference type="PROSITE" id="PS50800"/>
    </source>
</evidence>
<proteinExistence type="predicted"/>
<dbReference type="GO" id="GO:0016567">
    <property type="term" value="P:protein ubiquitination"/>
    <property type="evidence" value="ECO:0007669"/>
    <property type="project" value="InterPro"/>
</dbReference>
<dbReference type="Gene3D" id="3.30.710.10">
    <property type="entry name" value="Potassium Channel Kv1.1, Chain A"/>
    <property type="match status" value="1"/>
</dbReference>
<evidence type="ECO:0000259" key="1">
    <source>
        <dbReference type="PROSITE" id="PS50097"/>
    </source>
</evidence>
<evidence type="ECO:0000259" key="2">
    <source>
        <dbReference type="PROSITE" id="PS50144"/>
    </source>
</evidence>
<dbReference type="PANTHER" id="PTHR26379">
    <property type="entry name" value="BTB/POZ AND MATH DOMAIN-CONTAINING PROTEIN 1"/>
    <property type="match status" value="1"/>
</dbReference>
<comment type="caution">
    <text evidence="4">The sequence shown here is derived from an EMBL/GenBank/DDBJ whole genome shotgun (WGS) entry which is preliminary data.</text>
</comment>
<dbReference type="InterPro" id="IPR000210">
    <property type="entry name" value="BTB/POZ_dom"/>
</dbReference>
<evidence type="ECO:0000313" key="4">
    <source>
        <dbReference type="EMBL" id="EJK45265.1"/>
    </source>
</evidence>
<dbReference type="InterPro" id="IPR045005">
    <property type="entry name" value="BPM1-6"/>
</dbReference>
<dbReference type="EMBL" id="AGNL01048642">
    <property type="protein sequence ID" value="EJK45265.1"/>
    <property type="molecule type" value="Genomic_DNA"/>
</dbReference>
<protein>
    <recommendedName>
        <fullName evidence="6">SAP domain-containing protein</fullName>
    </recommendedName>
</protein>
<feature type="domain" description="MATH" evidence="2">
    <location>
        <begin position="23"/>
        <end position="149"/>
    </location>
</feature>
<dbReference type="InterPro" id="IPR011333">
    <property type="entry name" value="SKP1/BTB/POZ_sf"/>
</dbReference>
<sequence>MSARLDAVQVGAPPGRLSGWMIAPVHFNGFAGLPTTKDLAVHSPEFSCFGHQWEVAMYPGGGGGVVDSEDGFVALWLVNKSAEAIGVHYKLVSKHPAGGQDIWGGSTSTMRQFSNMYSGNACFGHPNFARRSTLMNYLVDGTLIVEVHLRTNKPGQQSAPFVPENPFLRNAMLDFGDEETADVKLEVGAVQRSGRRKRGRTSTTTFHAHHFVLRRNAPALADMCTPGADSAPTTISNVRPEIFKHVLYYCYGGKIDEEDLQSNASEILEAADRFDIVNLKLEAEACYVETVELTVDDIIETITYADSKNLALLKEHCMDFLGRADKAEVAEKVSFDDMPSRLMTDLMVAMARSERKSSRGDELSMMRVSDLRRLAHEKGLGVDGSREMLIASLKDDDVVIVE</sequence>